<evidence type="ECO:0000313" key="3">
    <source>
        <dbReference type="Proteomes" id="UP000887577"/>
    </source>
</evidence>
<dbReference type="Gene3D" id="1.10.10.1940">
    <property type="match status" value="1"/>
</dbReference>
<keyword evidence="3" id="KW-1185">Reference proteome</keyword>
<dbReference type="SMART" id="SM00254">
    <property type="entry name" value="ShKT"/>
    <property type="match status" value="1"/>
</dbReference>
<evidence type="ECO:0000256" key="1">
    <source>
        <dbReference type="PROSITE-ProRule" id="PRU01005"/>
    </source>
</evidence>
<comment type="caution">
    <text evidence="1">Lacks conserved residue(s) required for the propagation of feature annotation.</text>
</comment>
<dbReference type="InterPro" id="IPR003582">
    <property type="entry name" value="ShKT_dom"/>
</dbReference>
<name>A0A914YKD3_9BILA</name>
<dbReference type="WBParaSite" id="PSU_v2.g2080.t1">
    <property type="protein sequence ID" value="PSU_v2.g2080.t1"/>
    <property type="gene ID" value="PSU_v2.g2080"/>
</dbReference>
<sequence length="157" mass="17580">MARRLTQELLKKQLLRLQALKTIKETIRERMLSTSSSPLPFATIYHAPRFLTAAAATKSSPLSTQLFTATVSPFTKTTTIMQIPPLIVSRNKSKSVSSSSSSPSSSSNPLHFQPSTITCVDKKYSCTFWIKADKHVCDNQQRFMRINCAKSCKFCEI</sequence>
<organism evidence="3 4">
    <name type="scientific">Panagrolaimus superbus</name>
    <dbReference type="NCBI Taxonomy" id="310955"/>
    <lineage>
        <taxon>Eukaryota</taxon>
        <taxon>Metazoa</taxon>
        <taxon>Ecdysozoa</taxon>
        <taxon>Nematoda</taxon>
        <taxon>Chromadorea</taxon>
        <taxon>Rhabditida</taxon>
        <taxon>Tylenchina</taxon>
        <taxon>Panagrolaimomorpha</taxon>
        <taxon>Panagrolaimoidea</taxon>
        <taxon>Panagrolaimidae</taxon>
        <taxon>Panagrolaimus</taxon>
    </lineage>
</organism>
<dbReference type="AlphaFoldDB" id="A0A914YKD3"/>
<accession>A0A914YKD3</accession>
<protein>
    <submittedName>
        <fullName evidence="4">ShKT domain-containing protein</fullName>
    </submittedName>
</protein>
<dbReference type="PROSITE" id="PS51670">
    <property type="entry name" value="SHKT"/>
    <property type="match status" value="1"/>
</dbReference>
<dbReference type="Pfam" id="PF01549">
    <property type="entry name" value="ShK"/>
    <property type="match status" value="1"/>
</dbReference>
<reference evidence="4" key="1">
    <citation type="submission" date="2022-11" db="UniProtKB">
        <authorList>
            <consortium name="WormBaseParasite"/>
        </authorList>
    </citation>
    <scope>IDENTIFICATION</scope>
</reference>
<evidence type="ECO:0000259" key="2">
    <source>
        <dbReference type="PROSITE" id="PS51670"/>
    </source>
</evidence>
<feature type="domain" description="ShKT" evidence="2">
    <location>
        <begin position="119"/>
        <end position="155"/>
    </location>
</feature>
<evidence type="ECO:0000313" key="4">
    <source>
        <dbReference type="WBParaSite" id="PSU_v2.g2080.t1"/>
    </source>
</evidence>
<proteinExistence type="predicted"/>
<dbReference type="Proteomes" id="UP000887577">
    <property type="component" value="Unplaced"/>
</dbReference>